<accession>F8L388</accession>
<dbReference type="STRING" id="331113.SNE_A18490"/>
<keyword evidence="3" id="KW-1185">Reference proteome</keyword>
<dbReference type="Proteomes" id="UP000000496">
    <property type="component" value="Chromosome gsn.131"/>
</dbReference>
<sequence>MFEYKENQISLLIRWYEEKIEDFQEEITELELRAEKVYWENLPELGTNYNK</sequence>
<reference key="1">
    <citation type="journal article" date="2011" name="Mol. Biol. Evol.">
        <title>Unity in variety -- the pan-genome of the Chlamydiae.</title>
        <authorList>
            <person name="Collingro A."/>
            <person name="Tischler P."/>
            <person name="Weinmaier T."/>
            <person name="Penz T."/>
            <person name="Heinz E."/>
            <person name="Brunham R.C."/>
            <person name="Read T.D."/>
            <person name="Bavoil P.M."/>
            <person name="Sachse K."/>
            <person name="Kahane S."/>
            <person name="Friedman M.G."/>
            <person name="Rattei T."/>
            <person name="Myers G.S.A."/>
            <person name="Horn M."/>
        </authorList>
    </citation>
    <scope>NUCLEOTIDE SEQUENCE</scope>
    <source>
        <strain>Z</strain>
    </source>
</reference>
<gene>
    <name evidence="2" type="ordered locus">SNE_A18490</name>
</gene>
<evidence type="ECO:0000313" key="2">
    <source>
        <dbReference type="EMBL" id="CCB89726.1"/>
    </source>
</evidence>
<evidence type="ECO:0000313" key="3">
    <source>
        <dbReference type="Proteomes" id="UP000000496"/>
    </source>
</evidence>
<proteinExistence type="predicted"/>
<dbReference type="EMBL" id="FR872582">
    <property type="protein sequence ID" value="CCB89726.1"/>
    <property type="molecule type" value="Genomic_DNA"/>
</dbReference>
<evidence type="ECO:0000256" key="1">
    <source>
        <dbReference type="SAM" id="Coils"/>
    </source>
</evidence>
<dbReference type="HOGENOM" id="CLU_3103822_0_0_0"/>
<dbReference type="AlphaFoldDB" id="F8L388"/>
<dbReference type="KEGG" id="sng:SNE_A18490"/>
<protein>
    <submittedName>
        <fullName evidence="2">Uncharacterized protein</fullName>
    </submittedName>
</protein>
<reference evidence="2 3" key="2">
    <citation type="journal article" date="2011" name="Mol. Biol. Evol.">
        <title>Unity in variety--the pan-genome of the Chlamydiae.</title>
        <authorList>
            <person name="Collingro A."/>
            <person name="Tischler P."/>
            <person name="Weinmaier T."/>
            <person name="Penz T."/>
            <person name="Heinz E."/>
            <person name="Brunham R.C."/>
            <person name="Read T.D."/>
            <person name="Bavoil P.M."/>
            <person name="Sachse K."/>
            <person name="Kahane S."/>
            <person name="Friedman M.G."/>
            <person name="Rattei T."/>
            <person name="Myers G.S."/>
            <person name="Horn M."/>
        </authorList>
    </citation>
    <scope>NUCLEOTIDE SEQUENCE [LARGE SCALE GENOMIC DNA]</scope>
    <source>
        <strain evidence="3">ATCC VR-1471 / Z</strain>
    </source>
</reference>
<name>F8L388_SIMNZ</name>
<feature type="coiled-coil region" evidence="1">
    <location>
        <begin position="13"/>
        <end position="40"/>
    </location>
</feature>
<dbReference type="RefSeq" id="WP_013944192.1">
    <property type="nucleotide sequence ID" value="NC_015713.1"/>
</dbReference>
<organism evidence="2 3">
    <name type="scientific">Simkania negevensis (strain ATCC VR-1471 / DSM 27360 / Z)</name>
    <dbReference type="NCBI Taxonomy" id="331113"/>
    <lineage>
        <taxon>Bacteria</taxon>
        <taxon>Pseudomonadati</taxon>
        <taxon>Chlamydiota</taxon>
        <taxon>Chlamydiia</taxon>
        <taxon>Parachlamydiales</taxon>
        <taxon>Simkaniaceae</taxon>
        <taxon>Simkania</taxon>
    </lineage>
</organism>
<keyword evidence="1" id="KW-0175">Coiled coil</keyword>